<evidence type="ECO:0000256" key="1">
    <source>
        <dbReference type="SAM" id="Phobius"/>
    </source>
</evidence>
<dbReference type="AlphaFoldDB" id="A0A5B7IL18"/>
<evidence type="ECO:0000313" key="3">
    <source>
        <dbReference type="Proteomes" id="UP000324222"/>
    </source>
</evidence>
<keyword evidence="1" id="KW-1133">Transmembrane helix</keyword>
<gene>
    <name evidence="2" type="ORF">E2C01_076975</name>
</gene>
<dbReference type="EMBL" id="VSRR010059394">
    <property type="protein sequence ID" value="MPC82317.1"/>
    <property type="molecule type" value="Genomic_DNA"/>
</dbReference>
<reference evidence="2 3" key="1">
    <citation type="submission" date="2019-05" db="EMBL/GenBank/DDBJ databases">
        <title>Another draft genome of Portunus trituberculatus and its Hox gene families provides insights of decapod evolution.</title>
        <authorList>
            <person name="Jeong J.-H."/>
            <person name="Song I."/>
            <person name="Kim S."/>
            <person name="Choi T."/>
            <person name="Kim D."/>
            <person name="Ryu S."/>
            <person name="Kim W."/>
        </authorList>
    </citation>
    <scope>NUCLEOTIDE SEQUENCE [LARGE SCALE GENOMIC DNA]</scope>
    <source>
        <tissue evidence="2">Muscle</tissue>
    </source>
</reference>
<accession>A0A5B7IL18</accession>
<keyword evidence="1" id="KW-0812">Transmembrane</keyword>
<sequence length="119" mass="13254">MEKDEEEMRNKGGIGEEAKAFWSVYKYALGAFRVFQCEVDVSEDMGGEVTAQVTHTFYHADWPQLFTGVGQACISVFCSRNVSKVRSGVCYCCSFSVKIILVSLSLSLLLLLLLFFESG</sequence>
<name>A0A5B7IL18_PORTR</name>
<evidence type="ECO:0000313" key="2">
    <source>
        <dbReference type="EMBL" id="MPC82317.1"/>
    </source>
</evidence>
<protein>
    <submittedName>
        <fullName evidence="2">Uncharacterized protein</fullName>
    </submittedName>
</protein>
<proteinExistence type="predicted"/>
<keyword evidence="1" id="KW-0472">Membrane</keyword>
<organism evidence="2 3">
    <name type="scientific">Portunus trituberculatus</name>
    <name type="common">Swimming crab</name>
    <name type="synonym">Neptunus trituberculatus</name>
    <dbReference type="NCBI Taxonomy" id="210409"/>
    <lineage>
        <taxon>Eukaryota</taxon>
        <taxon>Metazoa</taxon>
        <taxon>Ecdysozoa</taxon>
        <taxon>Arthropoda</taxon>
        <taxon>Crustacea</taxon>
        <taxon>Multicrustacea</taxon>
        <taxon>Malacostraca</taxon>
        <taxon>Eumalacostraca</taxon>
        <taxon>Eucarida</taxon>
        <taxon>Decapoda</taxon>
        <taxon>Pleocyemata</taxon>
        <taxon>Brachyura</taxon>
        <taxon>Eubrachyura</taxon>
        <taxon>Portunoidea</taxon>
        <taxon>Portunidae</taxon>
        <taxon>Portuninae</taxon>
        <taxon>Portunus</taxon>
    </lineage>
</organism>
<comment type="caution">
    <text evidence="2">The sequence shown here is derived from an EMBL/GenBank/DDBJ whole genome shotgun (WGS) entry which is preliminary data.</text>
</comment>
<keyword evidence="3" id="KW-1185">Reference proteome</keyword>
<feature type="transmembrane region" description="Helical" evidence="1">
    <location>
        <begin position="89"/>
        <end position="116"/>
    </location>
</feature>
<dbReference type="Proteomes" id="UP000324222">
    <property type="component" value="Unassembled WGS sequence"/>
</dbReference>